<name>A0A4Y6R8X8_9BURK</name>
<evidence type="ECO:0000313" key="1">
    <source>
        <dbReference type="EMBL" id="QDG69388.1"/>
    </source>
</evidence>
<sequence>MQYTSAIIRVNRLTLAAILVDPDQTYPTPGARLILQAQRYFPTYPIILLSPRVGGFSRSYAAFDIAPLIGQINADEIEWQAYRPPPAPELPF</sequence>
<dbReference type="EMBL" id="CP041185">
    <property type="protein sequence ID" value="QDG69388.1"/>
    <property type="molecule type" value="Genomic_DNA"/>
</dbReference>
<evidence type="ECO:0000313" key="2">
    <source>
        <dbReference type="Proteomes" id="UP000316665"/>
    </source>
</evidence>
<dbReference type="Proteomes" id="UP000316665">
    <property type="component" value="Chromosome"/>
</dbReference>
<dbReference type="OrthoDB" id="8704541at2"/>
<proteinExistence type="predicted"/>
<gene>
    <name evidence="1" type="ORF">FJQ89_02390</name>
</gene>
<organism evidence="1 2">
    <name type="scientific">Janthinobacterium tructae</name>
    <dbReference type="NCBI Taxonomy" id="2590869"/>
    <lineage>
        <taxon>Bacteria</taxon>
        <taxon>Pseudomonadati</taxon>
        <taxon>Pseudomonadota</taxon>
        <taxon>Betaproteobacteria</taxon>
        <taxon>Burkholderiales</taxon>
        <taxon>Oxalobacteraceae</taxon>
        <taxon>Janthinobacterium</taxon>
    </lineage>
</organism>
<protein>
    <submittedName>
        <fullName evidence="1">Uncharacterized protein</fullName>
    </submittedName>
</protein>
<reference evidence="1 2" key="1">
    <citation type="submission" date="2019-06" db="EMBL/GenBank/DDBJ databases">
        <title>Complete genome sequence of Janthinobacterium sp. SNU WT3 isolated from diseased rainbow trout.</title>
        <authorList>
            <person name="Oh W.T."/>
            <person name="Park S.C."/>
        </authorList>
    </citation>
    <scope>NUCLEOTIDE SEQUENCE [LARGE SCALE GENOMIC DNA]</scope>
    <source>
        <strain evidence="1 2">SNU WT3</strain>
    </source>
</reference>
<dbReference type="KEGG" id="jas:FJQ89_02390"/>
<dbReference type="RefSeq" id="WP_141168878.1">
    <property type="nucleotide sequence ID" value="NZ_CP041185.1"/>
</dbReference>
<accession>A0A4Y6R8X8</accession>
<keyword evidence="2" id="KW-1185">Reference proteome</keyword>
<dbReference type="AlphaFoldDB" id="A0A4Y6R8X8"/>